<dbReference type="AlphaFoldDB" id="A0A4X2KLN0"/>
<reference evidence="1" key="2">
    <citation type="submission" date="2025-08" db="UniProtKB">
        <authorList>
            <consortium name="Ensembl"/>
        </authorList>
    </citation>
    <scope>IDENTIFICATION</scope>
</reference>
<sequence length="87" mass="10146">MKHHDVPTIKPQIIQNQNVIHCLEHPCIRSGKTSHHWRFMSTRAAKQQKTYFRVVEVKFWPMAMTREQSASEANYLNTSSSCCISPM</sequence>
<dbReference type="Proteomes" id="UP000314987">
    <property type="component" value="Unassembled WGS sequence"/>
</dbReference>
<keyword evidence="2" id="KW-1185">Reference proteome</keyword>
<accession>A0A4X2KLN0</accession>
<organism evidence="1 2">
    <name type="scientific">Vombatus ursinus</name>
    <name type="common">Common wombat</name>
    <dbReference type="NCBI Taxonomy" id="29139"/>
    <lineage>
        <taxon>Eukaryota</taxon>
        <taxon>Metazoa</taxon>
        <taxon>Chordata</taxon>
        <taxon>Craniata</taxon>
        <taxon>Vertebrata</taxon>
        <taxon>Euteleostomi</taxon>
        <taxon>Mammalia</taxon>
        <taxon>Metatheria</taxon>
        <taxon>Diprotodontia</taxon>
        <taxon>Vombatidae</taxon>
        <taxon>Vombatus</taxon>
    </lineage>
</organism>
<protein>
    <submittedName>
        <fullName evidence="1">Uncharacterized protein</fullName>
    </submittedName>
</protein>
<evidence type="ECO:0000313" key="2">
    <source>
        <dbReference type="Proteomes" id="UP000314987"/>
    </source>
</evidence>
<dbReference type="STRING" id="29139.ENSVURP00010013009"/>
<reference evidence="2" key="1">
    <citation type="submission" date="2018-12" db="EMBL/GenBank/DDBJ databases">
        <authorList>
            <person name="Yazar S."/>
        </authorList>
    </citation>
    <scope>NUCLEOTIDE SEQUENCE [LARGE SCALE GENOMIC DNA]</scope>
</reference>
<dbReference type="Ensembl" id="ENSVURT00010014804.1">
    <property type="protein sequence ID" value="ENSVURP00010013009.1"/>
    <property type="gene ID" value="ENSVURG00010010020.1"/>
</dbReference>
<reference evidence="1" key="3">
    <citation type="submission" date="2025-09" db="UniProtKB">
        <authorList>
            <consortium name="Ensembl"/>
        </authorList>
    </citation>
    <scope>IDENTIFICATION</scope>
</reference>
<name>A0A4X2KLN0_VOMUR</name>
<dbReference type="GeneTree" id="ENSGT00960000189825"/>
<proteinExistence type="predicted"/>
<evidence type="ECO:0000313" key="1">
    <source>
        <dbReference type="Ensembl" id="ENSVURP00010013009.1"/>
    </source>
</evidence>